<dbReference type="Proteomes" id="UP001589748">
    <property type="component" value="Unassembled WGS sequence"/>
</dbReference>
<proteinExistence type="predicted"/>
<evidence type="ECO:0000313" key="4">
    <source>
        <dbReference type="Proteomes" id="UP001589748"/>
    </source>
</evidence>
<sequence>MAPGRFDVTQLRLRNFRSIPACAVKLGALTFLVGPNGAGKSNVLDSLRLTAQSLNENLDNALRERGGVQEVRRRSTGHPRHFGISLDFQGPTCSGKYSFEVGAVGGGDFRVTKEDCSITPVAFGADPVSYRVRSGEVVHSSLGQLPRSTPDRLLLASASGLPAFREAFDGLAGMNVYNLNPEVMRPPQIPDPGELLRRDGGNIASVLTRLSRERPEVKADIDAYLAAVVPGIVAVERSPLGAYETLSFRQEVDGSDASWTFAATSMSDGTLRALGALAALFAGAAPVRSPVGIEEPEAALHPAASGTLLEALQVASETRQVLATSHSPDLLDSPTVGPESIVAVTSRRGETAVSRPDAAAASVLREGLFTAGELLRVDQLRPAEALQPDQLKLFAS</sequence>
<name>A0ABV5LTE3_9ACTN</name>
<dbReference type="PANTHER" id="PTHR32182:SF22">
    <property type="entry name" value="ATP-DEPENDENT ENDONUCLEASE, OLD FAMILY-RELATED"/>
    <property type="match status" value="1"/>
</dbReference>
<evidence type="ECO:0000256" key="1">
    <source>
        <dbReference type="ARBA" id="ARBA00023236"/>
    </source>
</evidence>
<dbReference type="Gene3D" id="3.40.50.300">
    <property type="entry name" value="P-loop containing nucleotide triphosphate hydrolases"/>
    <property type="match status" value="2"/>
</dbReference>
<keyword evidence="1" id="KW-0742">SOS response</keyword>
<organism evidence="3 4">
    <name type="scientific">Kineococcus gynurae</name>
    <dbReference type="NCBI Taxonomy" id="452979"/>
    <lineage>
        <taxon>Bacteria</taxon>
        <taxon>Bacillati</taxon>
        <taxon>Actinomycetota</taxon>
        <taxon>Actinomycetes</taxon>
        <taxon>Kineosporiales</taxon>
        <taxon>Kineosporiaceae</taxon>
        <taxon>Kineococcus</taxon>
    </lineage>
</organism>
<keyword evidence="4" id="KW-1185">Reference proteome</keyword>
<dbReference type="InterPro" id="IPR014555">
    <property type="entry name" value="RecF-like"/>
</dbReference>
<feature type="domain" description="ATPase AAA-type core" evidence="2">
    <location>
        <begin position="29"/>
        <end position="332"/>
    </location>
</feature>
<comment type="caution">
    <text evidence="3">The sequence shown here is derived from an EMBL/GenBank/DDBJ whole genome shotgun (WGS) entry which is preliminary data.</text>
</comment>
<dbReference type="RefSeq" id="WP_380139190.1">
    <property type="nucleotide sequence ID" value="NZ_JBHLUI010000010.1"/>
</dbReference>
<dbReference type="PIRSF" id="PIRSF029347">
    <property type="entry name" value="RecF"/>
    <property type="match status" value="1"/>
</dbReference>
<gene>
    <name evidence="3" type="ORF">ACFFVI_10270</name>
</gene>
<accession>A0ABV5LTE3</accession>
<dbReference type="PANTHER" id="PTHR32182">
    <property type="entry name" value="DNA REPLICATION AND REPAIR PROTEIN RECF"/>
    <property type="match status" value="1"/>
</dbReference>
<dbReference type="SUPFAM" id="SSF52540">
    <property type="entry name" value="P-loop containing nucleoside triphosphate hydrolases"/>
    <property type="match status" value="1"/>
</dbReference>
<dbReference type="EMBL" id="JBHMDM010000005">
    <property type="protein sequence ID" value="MFB9377357.1"/>
    <property type="molecule type" value="Genomic_DNA"/>
</dbReference>
<reference evidence="3 4" key="1">
    <citation type="submission" date="2024-09" db="EMBL/GenBank/DDBJ databases">
        <authorList>
            <person name="Sun Q."/>
            <person name="Mori K."/>
        </authorList>
    </citation>
    <scope>NUCLEOTIDE SEQUENCE [LARGE SCALE GENOMIC DNA]</scope>
    <source>
        <strain evidence="3 4">TISTR 1856</strain>
    </source>
</reference>
<dbReference type="InterPro" id="IPR027417">
    <property type="entry name" value="P-loop_NTPase"/>
</dbReference>
<dbReference type="Pfam" id="PF13304">
    <property type="entry name" value="AAA_21"/>
    <property type="match status" value="1"/>
</dbReference>
<evidence type="ECO:0000259" key="2">
    <source>
        <dbReference type="Pfam" id="PF13304"/>
    </source>
</evidence>
<dbReference type="InterPro" id="IPR003959">
    <property type="entry name" value="ATPase_AAA_core"/>
</dbReference>
<protein>
    <submittedName>
        <fullName evidence="3">AAA family ATPase</fullName>
    </submittedName>
</protein>
<evidence type="ECO:0000313" key="3">
    <source>
        <dbReference type="EMBL" id="MFB9377357.1"/>
    </source>
</evidence>
<keyword evidence="1" id="KW-0227">DNA damage</keyword>